<feature type="region of interest" description="Disordered" evidence="1">
    <location>
        <begin position="217"/>
        <end position="237"/>
    </location>
</feature>
<organism evidence="2">
    <name type="scientific">Favella ehrenbergii</name>
    <dbReference type="NCBI Taxonomy" id="182087"/>
    <lineage>
        <taxon>Eukaryota</taxon>
        <taxon>Sar</taxon>
        <taxon>Alveolata</taxon>
        <taxon>Ciliophora</taxon>
        <taxon>Intramacronucleata</taxon>
        <taxon>Spirotrichea</taxon>
        <taxon>Choreotrichia</taxon>
        <taxon>Tintinnida</taxon>
        <taxon>Xystonellidae</taxon>
        <taxon>Favella</taxon>
    </lineage>
</organism>
<proteinExistence type="predicted"/>
<gene>
    <name evidence="2" type="ORF">FEHR0123_LOCUS9560</name>
</gene>
<protein>
    <submittedName>
        <fullName evidence="2">Uncharacterized protein</fullName>
    </submittedName>
</protein>
<accession>A0A7S3I5Y5</accession>
<dbReference type="AlphaFoldDB" id="A0A7S3I5Y5"/>
<evidence type="ECO:0000313" key="2">
    <source>
        <dbReference type="EMBL" id="CAE0314634.1"/>
    </source>
</evidence>
<sequence length="237" mass="26406">MGLRSMYQTEYMRQTERAAYNSMPPPGSNSLNPYTHPESELYNGVIQASAASNRENFKAVFEPGLGYEYGDPRSAQSSPRNNINYQAGKQNSISTIGGRKMSMAAYESTSRSAFVDPSTRSVHEGTARCDVGKATFQLRDPSFNTKSKLLCTIKSEEFGCDRTDDEYMKGHILGYPVPGKQKAYTLEEYRNRWTKNAPEIKAAGIVPCSEHRAAFAKPSQDRMEPVLARPGHTGSWH</sequence>
<reference evidence="2" key="1">
    <citation type="submission" date="2021-01" db="EMBL/GenBank/DDBJ databases">
        <authorList>
            <person name="Corre E."/>
            <person name="Pelletier E."/>
            <person name="Niang G."/>
            <person name="Scheremetjew M."/>
            <person name="Finn R."/>
            <person name="Kale V."/>
            <person name="Holt S."/>
            <person name="Cochrane G."/>
            <person name="Meng A."/>
            <person name="Brown T."/>
            <person name="Cohen L."/>
        </authorList>
    </citation>
    <scope>NUCLEOTIDE SEQUENCE</scope>
    <source>
        <strain evidence="2">Fehren 1</strain>
    </source>
</reference>
<name>A0A7S3I5Y5_9SPIT</name>
<dbReference type="EMBL" id="HBIE01031556">
    <property type="protein sequence ID" value="CAE0314634.1"/>
    <property type="molecule type" value="Transcribed_RNA"/>
</dbReference>
<evidence type="ECO:0000256" key="1">
    <source>
        <dbReference type="SAM" id="MobiDB-lite"/>
    </source>
</evidence>